<dbReference type="Pfam" id="PF02545">
    <property type="entry name" value="Maf"/>
    <property type="match status" value="1"/>
</dbReference>
<organism evidence="5 6">
    <name type="scientific">Nitratifractor salsuginis (strain DSM 16511 / JCM 12458 / E9I37-1)</name>
    <dbReference type="NCBI Taxonomy" id="749222"/>
    <lineage>
        <taxon>Bacteria</taxon>
        <taxon>Pseudomonadati</taxon>
        <taxon>Campylobacterota</taxon>
        <taxon>Epsilonproteobacteria</taxon>
        <taxon>Campylobacterales</taxon>
        <taxon>Sulfurovaceae</taxon>
        <taxon>Nitratifractor</taxon>
    </lineage>
</organism>
<comment type="subcellular location">
    <subcellularLocation>
        <location evidence="4">Cytoplasm</location>
    </subcellularLocation>
</comment>
<comment type="cofactor">
    <cofactor evidence="1 4">
        <name>a divalent metal cation</name>
        <dbReference type="ChEBI" id="CHEBI:60240"/>
    </cofactor>
</comment>
<evidence type="ECO:0000256" key="4">
    <source>
        <dbReference type="HAMAP-Rule" id="MF_00528"/>
    </source>
</evidence>
<dbReference type="EC" id="3.6.1.9" evidence="4"/>
<dbReference type="KEGG" id="nsa:Nitsa_1573"/>
<dbReference type="Proteomes" id="UP000008633">
    <property type="component" value="Chromosome"/>
</dbReference>
<name>E6X0H1_NITSE</name>
<keyword evidence="6" id="KW-1185">Reference proteome</keyword>
<dbReference type="GO" id="GO:0047429">
    <property type="term" value="F:nucleoside triphosphate diphosphatase activity"/>
    <property type="evidence" value="ECO:0007669"/>
    <property type="project" value="UniProtKB-EC"/>
</dbReference>
<dbReference type="PANTHER" id="PTHR43213:SF5">
    <property type="entry name" value="BIFUNCTIONAL DTTP_UTP PYROPHOSPHATASE_METHYLTRANSFERASE PROTEIN-RELATED"/>
    <property type="match status" value="1"/>
</dbReference>
<comment type="function">
    <text evidence="4">Nucleoside triphosphate pyrophosphatase. May have a dual role in cell division arrest and in preventing the incorporation of modified nucleotides into cellular nucleic acids.</text>
</comment>
<evidence type="ECO:0000256" key="3">
    <source>
        <dbReference type="ARBA" id="ARBA00023080"/>
    </source>
</evidence>
<protein>
    <recommendedName>
        <fullName evidence="4">Nucleoside triphosphate pyrophosphatase</fullName>
        <ecNumber evidence="4">3.6.1.9</ecNumber>
    </recommendedName>
    <alternativeName>
        <fullName evidence="4">Nucleotide pyrophosphatase</fullName>
        <shortName evidence="4">Nucleotide PPase</shortName>
    </alternativeName>
</protein>
<dbReference type="AlphaFoldDB" id="E6X0H1"/>
<dbReference type="GO" id="GO:0005737">
    <property type="term" value="C:cytoplasm"/>
    <property type="evidence" value="ECO:0007669"/>
    <property type="project" value="UniProtKB-SubCell"/>
</dbReference>
<evidence type="ECO:0000313" key="5">
    <source>
        <dbReference type="EMBL" id="ADV46821.1"/>
    </source>
</evidence>
<keyword evidence="4" id="KW-0963">Cytoplasm</keyword>
<dbReference type="PANTHER" id="PTHR43213">
    <property type="entry name" value="BIFUNCTIONAL DTTP/UTP PYROPHOSPHATASE/METHYLTRANSFERASE PROTEIN-RELATED"/>
    <property type="match status" value="1"/>
</dbReference>
<dbReference type="PIRSF" id="PIRSF006305">
    <property type="entry name" value="Maf"/>
    <property type="match status" value="1"/>
</dbReference>
<dbReference type="RefSeq" id="WP_013554510.1">
    <property type="nucleotide sequence ID" value="NC_014935.1"/>
</dbReference>
<sequence>MIRLCSASESRAKLLREFDIDFIQSPVDFDEEQIQTNDARKFVYHASKGKLEAAEAAFGLEIPLLVADTVIAGPRGQILRKAKDRDDAERILRTISGEEIAIVSCAHLKSARRYFLDLSATHYRFAPFDETELQRYLESGEWQGKAGACMVEGFCKPYIEKVQGLESTAMGLQVEILRPWIEV</sequence>
<accession>E6X0H1</accession>
<comment type="caution">
    <text evidence="4">Lacks conserved residue(s) required for the propagation of feature annotation.</text>
</comment>
<dbReference type="SUPFAM" id="SSF52972">
    <property type="entry name" value="ITPase-like"/>
    <property type="match status" value="1"/>
</dbReference>
<dbReference type="STRING" id="749222.Nitsa_1573"/>
<gene>
    <name evidence="5" type="ordered locus">Nitsa_1573</name>
</gene>
<dbReference type="OrthoDB" id="5339137at2"/>
<dbReference type="HAMAP" id="MF_00528">
    <property type="entry name" value="Maf"/>
    <property type="match status" value="1"/>
</dbReference>
<keyword evidence="3 4" id="KW-0546">Nucleotide metabolism</keyword>
<evidence type="ECO:0000256" key="1">
    <source>
        <dbReference type="ARBA" id="ARBA00001968"/>
    </source>
</evidence>
<evidence type="ECO:0000256" key="2">
    <source>
        <dbReference type="ARBA" id="ARBA00022801"/>
    </source>
</evidence>
<dbReference type="eggNOG" id="COG0424">
    <property type="taxonomic scope" value="Bacteria"/>
</dbReference>
<reference evidence="6" key="2">
    <citation type="submission" date="2011-01" db="EMBL/GenBank/DDBJ databases">
        <title>The complete genome of Nitratifractor salsuginis DSM 16511.</title>
        <authorList>
            <consortium name="US DOE Joint Genome Institute (JGI-PGF)"/>
            <person name="Lucas S."/>
            <person name="Copeland A."/>
            <person name="Lapidus A."/>
            <person name="Bruce D."/>
            <person name="Goodwin L."/>
            <person name="Pitluck S."/>
            <person name="Kyrpides N."/>
            <person name="Mavromatis K."/>
            <person name="Ivanova N."/>
            <person name="Mikhailova N."/>
            <person name="Zeytun A."/>
            <person name="Detter J.C."/>
            <person name="Tapia R."/>
            <person name="Han C."/>
            <person name="Land M."/>
            <person name="Hauser L."/>
            <person name="Markowitz V."/>
            <person name="Cheng J.-F."/>
            <person name="Hugenholtz P."/>
            <person name="Woyke T."/>
            <person name="Wu D."/>
            <person name="Tindall B."/>
            <person name="Schuetze A."/>
            <person name="Brambilla E."/>
            <person name="Klenk H.-P."/>
            <person name="Eisen J.A."/>
        </authorList>
    </citation>
    <scope>NUCLEOTIDE SEQUENCE [LARGE SCALE GENOMIC DNA]</scope>
    <source>
        <strain evidence="6">DSM 16511 / JCM 12458 / E9I37-1</strain>
    </source>
</reference>
<reference evidence="5 6" key="1">
    <citation type="journal article" date="2011" name="Stand. Genomic Sci.">
        <title>Complete genome sequence of Nitratifractor salsuginis type strain (E9I37-1).</title>
        <authorList>
            <person name="Anderson I."/>
            <person name="Sikorski J."/>
            <person name="Zeytun A."/>
            <person name="Nolan M."/>
            <person name="Lapidus A."/>
            <person name="Lucas S."/>
            <person name="Hammon N."/>
            <person name="Deshpande S."/>
            <person name="Cheng J.F."/>
            <person name="Tapia R."/>
            <person name="Han C."/>
            <person name="Goodwin L."/>
            <person name="Pitluck S."/>
            <person name="Liolios K."/>
            <person name="Pagani I."/>
            <person name="Ivanova N."/>
            <person name="Huntemann M."/>
            <person name="Mavromatis K."/>
            <person name="Ovchinikova G."/>
            <person name="Pati A."/>
            <person name="Chen A."/>
            <person name="Palaniappan K."/>
            <person name="Land M."/>
            <person name="Hauser L."/>
            <person name="Brambilla E.M."/>
            <person name="Ngatchou-Djao O.D."/>
            <person name="Rohde M."/>
            <person name="Tindall B.J."/>
            <person name="Goker M."/>
            <person name="Detter J.C."/>
            <person name="Woyke T."/>
            <person name="Bristow J."/>
            <person name="Eisen J.A."/>
            <person name="Markowitz V."/>
            <person name="Hugenholtz P."/>
            <person name="Klenk H.P."/>
            <person name="Kyrpides N.C."/>
        </authorList>
    </citation>
    <scope>NUCLEOTIDE SEQUENCE [LARGE SCALE GENOMIC DNA]</scope>
    <source>
        <strain evidence="6">DSM 16511 / JCM 12458 / E9I37-1</strain>
    </source>
</reference>
<dbReference type="NCBIfam" id="NF003141">
    <property type="entry name" value="PRK04056.1"/>
    <property type="match status" value="1"/>
</dbReference>
<dbReference type="GO" id="GO:0009117">
    <property type="term" value="P:nucleotide metabolic process"/>
    <property type="evidence" value="ECO:0007669"/>
    <property type="project" value="UniProtKB-KW"/>
</dbReference>
<comment type="similarity">
    <text evidence="4">Belongs to the Maf family.</text>
</comment>
<dbReference type="Gene3D" id="3.90.950.10">
    <property type="match status" value="1"/>
</dbReference>
<evidence type="ECO:0000313" key="6">
    <source>
        <dbReference type="Proteomes" id="UP000008633"/>
    </source>
</evidence>
<feature type="active site" description="Proton acceptor" evidence="4">
    <location>
        <position position="68"/>
    </location>
</feature>
<dbReference type="NCBIfam" id="TIGR00172">
    <property type="entry name" value="maf"/>
    <property type="match status" value="1"/>
</dbReference>
<keyword evidence="2 4" id="KW-0378">Hydrolase</keyword>
<proteinExistence type="inferred from homology"/>
<dbReference type="HOGENOM" id="CLU_040416_2_2_7"/>
<comment type="catalytic activity">
    <reaction evidence="4">
        <text>a 2'-deoxyribonucleoside 5'-triphosphate + H2O = a 2'-deoxyribonucleoside 5'-phosphate + diphosphate + H(+)</text>
        <dbReference type="Rhea" id="RHEA:44644"/>
        <dbReference type="ChEBI" id="CHEBI:15377"/>
        <dbReference type="ChEBI" id="CHEBI:15378"/>
        <dbReference type="ChEBI" id="CHEBI:33019"/>
        <dbReference type="ChEBI" id="CHEBI:61560"/>
        <dbReference type="ChEBI" id="CHEBI:65317"/>
        <dbReference type="EC" id="3.6.1.9"/>
    </reaction>
</comment>
<dbReference type="InterPro" id="IPR003697">
    <property type="entry name" value="Maf-like"/>
</dbReference>
<dbReference type="EMBL" id="CP002452">
    <property type="protein sequence ID" value="ADV46821.1"/>
    <property type="molecule type" value="Genomic_DNA"/>
</dbReference>
<comment type="catalytic activity">
    <reaction evidence="4">
        <text>a ribonucleoside 5'-triphosphate + H2O = a ribonucleoside 5'-phosphate + diphosphate + H(+)</text>
        <dbReference type="Rhea" id="RHEA:23996"/>
        <dbReference type="ChEBI" id="CHEBI:15377"/>
        <dbReference type="ChEBI" id="CHEBI:15378"/>
        <dbReference type="ChEBI" id="CHEBI:33019"/>
        <dbReference type="ChEBI" id="CHEBI:58043"/>
        <dbReference type="ChEBI" id="CHEBI:61557"/>
        <dbReference type="EC" id="3.6.1.9"/>
    </reaction>
</comment>
<dbReference type="InterPro" id="IPR029001">
    <property type="entry name" value="ITPase-like_fam"/>
</dbReference>